<gene>
    <name evidence="15" type="ORF">MO867_03270</name>
</gene>
<reference evidence="15" key="1">
    <citation type="journal article" date="2022" name="Arch. Microbiol.">
        <title>Microbulbifer okhotskensis sp. nov., isolated from a deep bottom sediment of the Okhotsk Sea.</title>
        <authorList>
            <person name="Romanenko L."/>
            <person name="Kurilenko V."/>
            <person name="Otstavnykh N."/>
            <person name="Velansky P."/>
            <person name="Isaeva M."/>
            <person name="Mikhailov V."/>
        </authorList>
    </citation>
    <scope>NUCLEOTIDE SEQUENCE</scope>
    <source>
        <strain evidence="15">OS29</strain>
    </source>
</reference>
<dbReference type="InterPro" id="IPR000086">
    <property type="entry name" value="NUDIX_hydrolase_dom"/>
</dbReference>
<evidence type="ECO:0000313" key="16">
    <source>
        <dbReference type="Proteomes" id="UP001139028"/>
    </source>
</evidence>
<keyword evidence="5 13" id="KW-0479">Metal-binding</keyword>
<keyword evidence="7 13" id="KW-0460">Magnesium</keyword>
<dbReference type="PANTHER" id="PTHR11839">
    <property type="entry name" value="UDP/ADP-SUGAR PYROPHOSPHATASE"/>
    <property type="match status" value="1"/>
</dbReference>
<feature type="domain" description="Nudix hydrolase" evidence="14">
    <location>
        <begin position="58"/>
        <end position="207"/>
    </location>
</feature>
<evidence type="ECO:0000256" key="8">
    <source>
        <dbReference type="ARBA" id="ARBA00025164"/>
    </source>
</evidence>
<dbReference type="PANTHER" id="PTHR11839:SF5">
    <property type="entry name" value="ADP-RIBOSE PYROPHOSPHATASE"/>
    <property type="match status" value="1"/>
</dbReference>
<dbReference type="Proteomes" id="UP001139028">
    <property type="component" value="Unassembled WGS sequence"/>
</dbReference>
<comment type="similarity">
    <text evidence="2">Belongs to the Nudix hydrolase family. NudF subfamily.</text>
</comment>
<keyword evidence="6" id="KW-0378">Hydrolase</keyword>
<protein>
    <recommendedName>
        <fullName evidence="4">ADP-ribose pyrophosphatase</fullName>
        <ecNumber evidence="3">3.6.1.13</ecNumber>
    </recommendedName>
    <alternativeName>
        <fullName evidence="9">ADP-ribose diphosphatase</fullName>
    </alternativeName>
    <alternativeName>
        <fullName evidence="11">ADP-ribose phosphohydrolase</fullName>
    </alternativeName>
    <alternativeName>
        <fullName evidence="10">Adenosine diphosphoribose pyrophosphatase</fullName>
    </alternativeName>
</protein>
<accession>A0A9X2EPG9</accession>
<name>A0A9X2EPG9_9GAMM</name>
<proteinExistence type="inferred from homology"/>
<dbReference type="GO" id="GO:0006753">
    <property type="term" value="P:nucleoside phosphate metabolic process"/>
    <property type="evidence" value="ECO:0007669"/>
    <property type="project" value="TreeGrafter"/>
</dbReference>
<comment type="catalytic activity">
    <reaction evidence="12">
        <text>ADP-D-ribose + H2O = D-ribose 5-phosphate + AMP + 2 H(+)</text>
        <dbReference type="Rhea" id="RHEA:10412"/>
        <dbReference type="ChEBI" id="CHEBI:15377"/>
        <dbReference type="ChEBI" id="CHEBI:15378"/>
        <dbReference type="ChEBI" id="CHEBI:57967"/>
        <dbReference type="ChEBI" id="CHEBI:78346"/>
        <dbReference type="ChEBI" id="CHEBI:456215"/>
        <dbReference type="EC" id="3.6.1.13"/>
    </reaction>
</comment>
<dbReference type="PROSITE" id="PS51462">
    <property type="entry name" value="NUDIX"/>
    <property type="match status" value="1"/>
</dbReference>
<dbReference type="InterPro" id="IPR020084">
    <property type="entry name" value="NUDIX_hydrolase_CS"/>
</dbReference>
<sequence>MPKNDSRSDLDPAFSSDSVEIISSESVFKGFFTMVRLRLRHRLFRGGWSEEIERELFLRGEAVGVLLYDPSCDLVALTEQFRTGAIKRSAGPWCLEVVAGMVEEGESLEDVARREVLEEAGSSVRDLHFIHSYIPSPGGSSERIHLYCALVDLQGAEGIFGLAEENEDIRLRVFPRQNIVDAMRGNYAPGENPIDNATTLISMQWLELNREKFTHMTPPA</sequence>
<evidence type="ECO:0000256" key="7">
    <source>
        <dbReference type="ARBA" id="ARBA00022842"/>
    </source>
</evidence>
<dbReference type="GO" id="GO:0046872">
    <property type="term" value="F:metal ion binding"/>
    <property type="evidence" value="ECO:0007669"/>
    <property type="project" value="UniProtKB-KW"/>
</dbReference>
<evidence type="ECO:0000256" key="11">
    <source>
        <dbReference type="ARBA" id="ARBA00033056"/>
    </source>
</evidence>
<dbReference type="SUPFAM" id="SSF55811">
    <property type="entry name" value="Nudix"/>
    <property type="match status" value="1"/>
</dbReference>
<dbReference type="PROSITE" id="PS00893">
    <property type="entry name" value="NUDIX_BOX"/>
    <property type="match status" value="1"/>
</dbReference>
<evidence type="ECO:0000313" key="15">
    <source>
        <dbReference type="EMBL" id="MCO1333353.1"/>
    </source>
</evidence>
<dbReference type="CDD" id="cd24155">
    <property type="entry name" value="NUDIX_ADPRase"/>
    <property type="match status" value="1"/>
</dbReference>
<evidence type="ECO:0000256" key="4">
    <source>
        <dbReference type="ARBA" id="ARBA00013297"/>
    </source>
</evidence>
<dbReference type="GO" id="GO:0019144">
    <property type="term" value="F:ADP-sugar diphosphatase activity"/>
    <property type="evidence" value="ECO:0007669"/>
    <property type="project" value="TreeGrafter"/>
</dbReference>
<dbReference type="GO" id="GO:0047631">
    <property type="term" value="F:ADP-ribose diphosphatase activity"/>
    <property type="evidence" value="ECO:0007669"/>
    <property type="project" value="UniProtKB-EC"/>
</dbReference>
<dbReference type="InterPro" id="IPR004385">
    <property type="entry name" value="NDP_pyrophosphatase"/>
</dbReference>
<evidence type="ECO:0000256" key="5">
    <source>
        <dbReference type="ARBA" id="ARBA00022723"/>
    </source>
</evidence>
<dbReference type="RefSeq" id="WP_252464573.1">
    <property type="nucleotide sequence ID" value="NZ_JALBWM010000008.1"/>
</dbReference>
<evidence type="ECO:0000256" key="2">
    <source>
        <dbReference type="ARBA" id="ARBA00007482"/>
    </source>
</evidence>
<feature type="binding site" evidence="13">
    <location>
        <position position="167"/>
    </location>
    <ligand>
        <name>Mg(2+)</name>
        <dbReference type="ChEBI" id="CHEBI:18420"/>
        <label>1</label>
    </ligand>
</feature>
<dbReference type="Gene3D" id="3.90.79.10">
    <property type="entry name" value="Nucleoside Triphosphate Pyrophosphohydrolase"/>
    <property type="match status" value="1"/>
</dbReference>
<evidence type="ECO:0000256" key="6">
    <source>
        <dbReference type="ARBA" id="ARBA00022801"/>
    </source>
</evidence>
<comment type="function">
    <text evidence="8">Acts on ADP-mannose and ADP-glucose as well as ADP-ribose. Prevents glycogen biosynthesis. The reaction catalyzed by this enzyme is a limiting step of the gluconeogenic process.</text>
</comment>
<evidence type="ECO:0000256" key="9">
    <source>
        <dbReference type="ARBA" id="ARBA00030162"/>
    </source>
</evidence>
<feature type="binding site" evidence="13">
    <location>
        <position position="119"/>
    </location>
    <ligand>
        <name>Mg(2+)</name>
        <dbReference type="ChEBI" id="CHEBI:18420"/>
        <label>1</label>
    </ligand>
</feature>
<evidence type="ECO:0000256" key="3">
    <source>
        <dbReference type="ARBA" id="ARBA00012453"/>
    </source>
</evidence>
<dbReference type="GO" id="GO:0005829">
    <property type="term" value="C:cytosol"/>
    <property type="evidence" value="ECO:0007669"/>
    <property type="project" value="TreeGrafter"/>
</dbReference>
<dbReference type="EMBL" id="JALBWM010000008">
    <property type="protein sequence ID" value="MCO1333353.1"/>
    <property type="molecule type" value="Genomic_DNA"/>
</dbReference>
<comment type="cofactor">
    <cofactor evidence="1 13">
        <name>Mg(2+)</name>
        <dbReference type="ChEBI" id="CHEBI:18420"/>
    </cofactor>
</comment>
<dbReference type="Pfam" id="PF00293">
    <property type="entry name" value="NUDIX"/>
    <property type="match status" value="1"/>
</dbReference>
<dbReference type="AlphaFoldDB" id="A0A9X2EPG9"/>
<comment type="caution">
    <text evidence="15">The sequence shown here is derived from an EMBL/GenBank/DDBJ whole genome shotgun (WGS) entry which is preliminary data.</text>
</comment>
<evidence type="ECO:0000256" key="12">
    <source>
        <dbReference type="ARBA" id="ARBA00049546"/>
    </source>
</evidence>
<evidence type="ECO:0000256" key="1">
    <source>
        <dbReference type="ARBA" id="ARBA00001946"/>
    </source>
</evidence>
<evidence type="ECO:0000256" key="10">
    <source>
        <dbReference type="ARBA" id="ARBA00030308"/>
    </source>
</evidence>
<dbReference type="InterPro" id="IPR015797">
    <property type="entry name" value="NUDIX_hydrolase-like_dom_sf"/>
</dbReference>
<keyword evidence="16" id="KW-1185">Reference proteome</keyword>
<organism evidence="15 16">
    <name type="scientific">Microbulbifer okhotskensis</name>
    <dbReference type="NCBI Taxonomy" id="2926617"/>
    <lineage>
        <taxon>Bacteria</taxon>
        <taxon>Pseudomonadati</taxon>
        <taxon>Pseudomonadota</taxon>
        <taxon>Gammaproteobacteria</taxon>
        <taxon>Cellvibrionales</taxon>
        <taxon>Microbulbiferaceae</taxon>
        <taxon>Microbulbifer</taxon>
    </lineage>
</organism>
<evidence type="ECO:0000259" key="14">
    <source>
        <dbReference type="PROSITE" id="PS51462"/>
    </source>
</evidence>
<dbReference type="EC" id="3.6.1.13" evidence="3"/>
<dbReference type="GO" id="GO:0019693">
    <property type="term" value="P:ribose phosphate metabolic process"/>
    <property type="evidence" value="ECO:0007669"/>
    <property type="project" value="TreeGrafter"/>
</dbReference>
<dbReference type="NCBIfam" id="TIGR00052">
    <property type="entry name" value="nudix-type nucleoside diphosphatase, YffH/AdpP family"/>
    <property type="match status" value="1"/>
</dbReference>
<evidence type="ECO:0000256" key="13">
    <source>
        <dbReference type="PIRSR" id="PIRSR604385-2"/>
    </source>
</evidence>
<feature type="binding site" evidence="13">
    <location>
        <position position="115"/>
    </location>
    <ligand>
        <name>Mg(2+)</name>
        <dbReference type="ChEBI" id="CHEBI:18420"/>
        <label>1</label>
    </ligand>
</feature>
<feature type="binding site" evidence="13">
    <location>
        <position position="99"/>
    </location>
    <ligand>
        <name>Mg(2+)</name>
        <dbReference type="ChEBI" id="CHEBI:18420"/>
        <label>1</label>
    </ligand>
</feature>